<dbReference type="Pfam" id="PF00576">
    <property type="entry name" value="Transthyretin"/>
    <property type="match status" value="1"/>
</dbReference>
<evidence type="ECO:0000256" key="4">
    <source>
        <dbReference type="ARBA" id="ARBA00011881"/>
    </source>
</evidence>
<dbReference type="InterPro" id="IPR023418">
    <property type="entry name" value="Thyroxine_BS"/>
</dbReference>
<protein>
    <recommendedName>
        <fullName evidence="7">5-hydroxyisourate hydrolase</fullName>
        <shortName evidence="7">HIU hydrolase</shortName>
        <shortName evidence="7">HIUHase</shortName>
        <ecNumber evidence="7">3.5.2.17</ecNumber>
    </recommendedName>
</protein>
<dbReference type="Proteomes" id="UP001501414">
    <property type="component" value="Unassembled WGS sequence"/>
</dbReference>
<sequence>MSSFSTHVLDTARGAPAAGVPVGLQVRSGTGWSPLASGRTDDDGRWRAPDDAALVAGTDHRVVFDLAGYGGFFPEAAIVFRPATTDRHHHVPLLLSPYSYSTYLGS</sequence>
<dbReference type="InterPro" id="IPR036817">
    <property type="entry name" value="Transthyretin/HIU_hydrolase_sf"/>
</dbReference>
<evidence type="ECO:0000313" key="9">
    <source>
        <dbReference type="EMBL" id="GAA1379753.1"/>
    </source>
</evidence>
<comment type="catalytic activity">
    <reaction evidence="1 7">
        <text>5-hydroxyisourate + H2O = 5-hydroxy-2-oxo-4-ureido-2,5-dihydro-1H-imidazole-5-carboxylate + H(+)</text>
        <dbReference type="Rhea" id="RHEA:23736"/>
        <dbReference type="ChEBI" id="CHEBI:15377"/>
        <dbReference type="ChEBI" id="CHEBI:15378"/>
        <dbReference type="ChEBI" id="CHEBI:18072"/>
        <dbReference type="ChEBI" id="CHEBI:58639"/>
        <dbReference type="EC" id="3.5.2.17"/>
    </reaction>
</comment>
<gene>
    <name evidence="9" type="primary">uraH</name>
    <name evidence="9" type="ORF">GCM10009613_02950</name>
</gene>
<dbReference type="SUPFAM" id="SSF49472">
    <property type="entry name" value="Transthyretin (synonym: prealbumin)"/>
    <property type="match status" value="1"/>
</dbReference>
<accession>A0ABN1XMA9</accession>
<dbReference type="EMBL" id="BAAAJK010000001">
    <property type="protein sequence ID" value="GAA1379753.1"/>
    <property type="molecule type" value="Genomic_DNA"/>
</dbReference>
<evidence type="ECO:0000256" key="5">
    <source>
        <dbReference type="ARBA" id="ARBA00022631"/>
    </source>
</evidence>
<dbReference type="InterPro" id="IPR014306">
    <property type="entry name" value="Hydroxyisourate_hydrolase"/>
</dbReference>
<dbReference type="InterPro" id="IPR000895">
    <property type="entry name" value="Transthyretin/HIU_hydrolase"/>
</dbReference>
<name>A0ABN1XMA9_9PSEU</name>
<keyword evidence="5 7" id="KW-0659">Purine metabolism</keyword>
<comment type="similarity">
    <text evidence="3 7">Belongs to the transthyretin family. 5-hydroxyisourate hydrolase subfamily.</text>
</comment>
<dbReference type="PRINTS" id="PR00189">
    <property type="entry name" value="TRNSTHYRETIN"/>
</dbReference>
<dbReference type="PANTHER" id="PTHR10395:SF7">
    <property type="entry name" value="5-HYDROXYISOURATE HYDROLASE"/>
    <property type="match status" value="1"/>
</dbReference>
<dbReference type="PANTHER" id="PTHR10395">
    <property type="entry name" value="URICASE AND TRANSTHYRETIN-RELATED"/>
    <property type="match status" value="1"/>
</dbReference>
<evidence type="ECO:0000256" key="2">
    <source>
        <dbReference type="ARBA" id="ARBA00002704"/>
    </source>
</evidence>
<comment type="function">
    <text evidence="2">Catalyzes the hydrolysis of 5-hydroxyisourate (HIU) to 2-oxo-4-hydroxy-4-carboxy-5-ureidoimidazoline (OHCU).</text>
</comment>
<dbReference type="PROSITE" id="PS00768">
    <property type="entry name" value="TRANSTHYRETIN_1"/>
    <property type="match status" value="1"/>
</dbReference>
<feature type="domain" description="Transthyretin/hydroxyisourate hydrolase" evidence="8">
    <location>
        <begin position="5"/>
        <end position="105"/>
    </location>
</feature>
<evidence type="ECO:0000256" key="6">
    <source>
        <dbReference type="ARBA" id="ARBA00022801"/>
    </source>
</evidence>
<dbReference type="RefSeq" id="WP_344017700.1">
    <property type="nucleotide sequence ID" value="NZ_BAAAJK010000001.1"/>
</dbReference>
<organism evidence="9 10">
    <name type="scientific">Pseudonocardia kongjuensis</name>
    <dbReference type="NCBI Taxonomy" id="102227"/>
    <lineage>
        <taxon>Bacteria</taxon>
        <taxon>Bacillati</taxon>
        <taxon>Actinomycetota</taxon>
        <taxon>Actinomycetes</taxon>
        <taxon>Pseudonocardiales</taxon>
        <taxon>Pseudonocardiaceae</taxon>
        <taxon>Pseudonocardia</taxon>
    </lineage>
</organism>
<dbReference type="EC" id="3.5.2.17" evidence="7"/>
<dbReference type="InterPro" id="IPR023416">
    <property type="entry name" value="Transthyretin/HIU_hydrolase_d"/>
</dbReference>
<reference evidence="9 10" key="1">
    <citation type="journal article" date="2019" name="Int. J. Syst. Evol. Microbiol.">
        <title>The Global Catalogue of Microorganisms (GCM) 10K type strain sequencing project: providing services to taxonomists for standard genome sequencing and annotation.</title>
        <authorList>
            <consortium name="The Broad Institute Genomics Platform"/>
            <consortium name="The Broad Institute Genome Sequencing Center for Infectious Disease"/>
            <person name="Wu L."/>
            <person name="Ma J."/>
        </authorList>
    </citation>
    <scope>NUCLEOTIDE SEQUENCE [LARGE SCALE GENOMIC DNA]</scope>
    <source>
        <strain evidence="9 10">JCM 11896</strain>
    </source>
</reference>
<evidence type="ECO:0000256" key="7">
    <source>
        <dbReference type="RuleBase" id="RU361270"/>
    </source>
</evidence>
<evidence type="ECO:0000256" key="3">
    <source>
        <dbReference type="ARBA" id="ARBA00009850"/>
    </source>
</evidence>
<evidence type="ECO:0000259" key="8">
    <source>
        <dbReference type="Pfam" id="PF00576"/>
    </source>
</evidence>
<dbReference type="Gene3D" id="2.60.40.180">
    <property type="entry name" value="Transthyretin/hydroxyisourate hydrolase domain"/>
    <property type="match status" value="1"/>
</dbReference>
<keyword evidence="10" id="KW-1185">Reference proteome</keyword>
<evidence type="ECO:0000313" key="10">
    <source>
        <dbReference type="Proteomes" id="UP001501414"/>
    </source>
</evidence>
<comment type="caution">
    <text evidence="9">The sequence shown here is derived from an EMBL/GenBank/DDBJ whole genome shotgun (WGS) entry which is preliminary data.</text>
</comment>
<evidence type="ECO:0000256" key="1">
    <source>
        <dbReference type="ARBA" id="ARBA00001043"/>
    </source>
</evidence>
<proteinExistence type="inferred from homology"/>
<dbReference type="NCBIfam" id="TIGR02962">
    <property type="entry name" value="hdxy_isourate"/>
    <property type="match status" value="1"/>
</dbReference>
<dbReference type="GO" id="GO:0016787">
    <property type="term" value="F:hydrolase activity"/>
    <property type="evidence" value="ECO:0007669"/>
    <property type="project" value="UniProtKB-KW"/>
</dbReference>
<keyword evidence="6 7" id="KW-0378">Hydrolase</keyword>
<comment type="subunit">
    <text evidence="4 7">Homotetramer.</text>
</comment>